<dbReference type="OMA" id="GPYKECG"/>
<keyword evidence="1" id="KW-0472">Membrane</keyword>
<evidence type="ECO:0000313" key="6">
    <source>
        <dbReference type="Proteomes" id="UP000616769"/>
    </source>
</evidence>
<dbReference type="AlphaFoldDB" id="A0A131ZWS7"/>
<reference evidence="5" key="2">
    <citation type="journal article" date="2020" name="PLoS Negl. Trop. Dis.">
        <title>High-quality nuclear genome for Sarcoptes scabiei-A critical resource for a neglected parasite.</title>
        <authorList>
            <person name="Korhonen P.K."/>
            <person name="Gasser R.B."/>
            <person name="Ma G."/>
            <person name="Wang T."/>
            <person name="Stroehlein A.J."/>
            <person name="Young N.D."/>
            <person name="Ang C.S."/>
            <person name="Fernando D.D."/>
            <person name="Lu H.C."/>
            <person name="Taylor S."/>
            <person name="Reynolds S.L."/>
            <person name="Mofiz E."/>
            <person name="Najaraj S.H."/>
            <person name="Gowda H."/>
            <person name="Madugundu A."/>
            <person name="Renuse S."/>
            <person name="Holt D."/>
            <person name="Pandey A."/>
            <person name="Papenfuss A.T."/>
            <person name="Fischer K."/>
        </authorList>
    </citation>
    <scope>NUCLEOTIDE SEQUENCE [LARGE SCALE GENOMIC DNA]</scope>
</reference>
<accession>A0A131ZWS7</accession>
<evidence type="ECO:0000313" key="2">
    <source>
        <dbReference type="EMBL" id="KAF7490964.1"/>
    </source>
</evidence>
<dbReference type="GO" id="GO:0106300">
    <property type="term" value="P:protein-DNA covalent cross-linking repair"/>
    <property type="evidence" value="ECO:0007669"/>
    <property type="project" value="TreeGrafter"/>
</dbReference>
<sequence>MLLYLLISIVVLFVVLLLTILYILHYHGLFDCIEIKNGRSSFDYGERSIVYKVDCGQYNDSSWIFNEICSILPNSTTFGMYVSFDSLDEKVQQKILSKSVGKIAYVFMVGAIVSSNRLETNDTSTSNLLQSRKYRFSSLPPSVDSVCCRFPFKGVLSVVIASRRVYSALDEYLKENRLVAYPRIEFYDRDTIHFVLPLEKQSEFVDLITHNLFDGKTN</sequence>
<gene>
    <name evidence="3" type="ORF">QR98_0017220</name>
    <name evidence="2" type="ORF">SSS_1358</name>
</gene>
<evidence type="ECO:0000313" key="3">
    <source>
        <dbReference type="EMBL" id="KPM03292.1"/>
    </source>
</evidence>
<dbReference type="GO" id="GO:0005789">
    <property type="term" value="C:endoplasmic reticulum membrane"/>
    <property type="evidence" value="ECO:0007669"/>
    <property type="project" value="TreeGrafter"/>
</dbReference>
<dbReference type="PANTHER" id="PTHR15949">
    <property type="entry name" value="TESTIS-EXPRESSED PROTEIN 264"/>
    <property type="match status" value="1"/>
</dbReference>
<keyword evidence="5" id="KW-1185">Reference proteome</keyword>
<dbReference type="EMBL" id="WVUK01000062">
    <property type="protein sequence ID" value="KAF7490964.1"/>
    <property type="molecule type" value="Genomic_DNA"/>
</dbReference>
<name>A0A131ZWS7_SARSC</name>
<dbReference type="Proteomes" id="UP000070412">
    <property type="component" value="Unassembled WGS sequence"/>
</dbReference>
<dbReference type="Proteomes" id="UP000616769">
    <property type="component" value="Unassembled WGS sequence"/>
</dbReference>
<evidence type="ECO:0000256" key="1">
    <source>
        <dbReference type="SAM" id="Phobius"/>
    </source>
</evidence>
<dbReference type="OrthoDB" id="2140079at2759"/>
<dbReference type="EnsemblMetazoa" id="SSS_1358s_mrna">
    <property type="protein sequence ID" value="KAF7490964.1"/>
    <property type="gene ID" value="SSS_1358"/>
</dbReference>
<reference evidence="3 6" key="1">
    <citation type="journal article" date="2015" name="Parasit. Vectors">
        <title>Draft genome of the scabies mite.</title>
        <authorList>
            <person name="Rider S.D.Jr."/>
            <person name="Morgan M.S."/>
            <person name="Arlian L.G."/>
        </authorList>
    </citation>
    <scope>NUCLEOTIDE SEQUENCE [LARGE SCALE GENOMIC DNA]</scope>
    <source>
        <strain evidence="3">Arlian Lab</strain>
    </source>
</reference>
<dbReference type="GO" id="GO:0005634">
    <property type="term" value="C:nucleus"/>
    <property type="evidence" value="ECO:0007669"/>
    <property type="project" value="TreeGrafter"/>
</dbReference>
<evidence type="ECO:0000313" key="5">
    <source>
        <dbReference type="Proteomes" id="UP000070412"/>
    </source>
</evidence>
<organism evidence="3 6">
    <name type="scientific">Sarcoptes scabiei</name>
    <name type="common">Itch mite</name>
    <name type="synonym">Acarus scabiei</name>
    <dbReference type="NCBI Taxonomy" id="52283"/>
    <lineage>
        <taxon>Eukaryota</taxon>
        <taxon>Metazoa</taxon>
        <taxon>Ecdysozoa</taxon>
        <taxon>Arthropoda</taxon>
        <taxon>Chelicerata</taxon>
        <taxon>Arachnida</taxon>
        <taxon>Acari</taxon>
        <taxon>Acariformes</taxon>
        <taxon>Sarcoptiformes</taxon>
        <taxon>Astigmata</taxon>
        <taxon>Psoroptidia</taxon>
        <taxon>Sarcoptoidea</taxon>
        <taxon>Sarcoptidae</taxon>
        <taxon>Sarcoptinae</taxon>
        <taxon>Sarcoptes</taxon>
    </lineage>
</organism>
<keyword evidence="1" id="KW-0812">Transmembrane</keyword>
<dbReference type="GO" id="GO:0005657">
    <property type="term" value="C:replication fork"/>
    <property type="evidence" value="ECO:0007669"/>
    <property type="project" value="TreeGrafter"/>
</dbReference>
<evidence type="ECO:0000313" key="4">
    <source>
        <dbReference type="EnsemblMetazoa" id="KAF7490964.1"/>
    </source>
</evidence>
<proteinExistence type="predicted"/>
<dbReference type="EMBL" id="JXLN01004507">
    <property type="protein sequence ID" value="KPM03292.1"/>
    <property type="molecule type" value="Genomic_DNA"/>
</dbReference>
<reference evidence="2" key="3">
    <citation type="submission" date="2020-01" db="EMBL/GenBank/DDBJ databases">
        <authorList>
            <person name="Korhonen P.K.K."/>
            <person name="Guangxu M.G."/>
            <person name="Wang T.W."/>
            <person name="Stroehlein A.J.S."/>
            <person name="Young N.D."/>
            <person name="Ang C.-S.A."/>
            <person name="Fernando D.W.F."/>
            <person name="Lu H.L."/>
            <person name="Taylor S.T."/>
            <person name="Ehtesham M.E.M."/>
            <person name="Najaraj S.H.N."/>
            <person name="Harsha G.H.G."/>
            <person name="Madugundu A.M."/>
            <person name="Renuse S.R."/>
            <person name="Holt D.H."/>
            <person name="Pandey A.P."/>
            <person name="Papenfuss A.P."/>
            <person name="Gasser R.B.G."/>
            <person name="Fischer K.F."/>
        </authorList>
    </citation>
    <scope>NUCLEOTIDE SEQUENCE</scope>
    <source>
        <strain evidence="2">SSS_KF_BRIS2020</strain>
    </source>
</reference>
<reference evidence="4" key="4">
    <citation type="submission" date="2022-06" db="UniProtKB">
        <authorList>
            <consortium name="EnsemblMetazoa"/>
        </authorList>
    </citation>
    <scope>IDENTIFICATION</scope>
</reference>
<dbReference type="VEuPathDB" id="VectorBase:SSCA004383"/>
<dbReference type="PANTHER" id="PTHR15949:SF3">
    <property type="entry name" value="TESTIS-EXPRESSED PROTEIN 264"/>
    <property type="match status" value="1"/>
</dbReference>
<keyword evidence="1" id="KW-1133">Transmembrane helix</keyword>
<feature type="transmembrane region" description="Helical" evidence="1">
    <location>
        <begin position="6"/>
        <end position="24"/>
    </location>
</feature>
<dbReference type="GO" id="GO:0061709">
    <property type="term" value="P:reticulophagy"/>
    <property type="evidence" value="ECO:0007669"/>
    <property type="project" value="TreeGrafter"/>
</dbReference>
<protein>
    <submittedName>
        <fullName evidence="2">Testis-expressed sequence protein</fullName>
    </submittedName>
</protein>
<dbReference type="GO" id="GO:0000421">
    <property type="term" value="C:autophagosome membrane"/>
    <property type="evidence" value="ECO:0007669"/>
    <property type="project" value="TreeGrafter"/>
</dbReference>